<dbReference type="Pfam" id="PF12071">
    <property type="entry name" value="DUF3551"/>
    <property type="match status" value="1"/>
</dbReference>
<reference evidence="3 4" key="1">
    <citation type="submission" date="2017-07" db="EMBL/GenBank/DDBJ databases">
        <title>Draft Genome Sequences of Select Purple Nonsulfur Bacteria.</title>
        <authorList>
            <person name="Lasarre B."/>
            <person name="Mckinlay J.B."/>
        </authorList>
    </citation>
    <scope>NUCLEOTIDE SEQUENCE [LARGE SCALE GENOMIC DNA]</scope>
    <source>
        <strain evidence="3 4">DSM 11907</strain>
    </source>
</reference>
<accession>A0A327K4L5</accession>
<keyword evidence="2" id="KW-0732">Signal</keyword>
<evidence type="ECO:0008006" key="5">
    <source>
        <dbReference type="Google" id="ProtNLM"/>
    </source>
</evidence>
<protein>
    <recommendedName>
        <fullName evidence="5">DUF3551 domain-containing protein</fullName>
    </recommendedName>
</protein>
<dbReference type="Proteomes" id="UP000248863">
    <property type="component" value="Unassembled WGS sequence"/>
</dbReference>
<name>A0A327K4L5_9BRAD</name>
<dbReference type="AlphaFoldDB" id="A0A327K4L5"/>
<evidence type="ECO:0000256" key="2">
    <source>
        <dbReference type="SAM" id="SignalP"/>
    </source>
</evidence>
<evidence type="ECO:0000256" key="1">
    <source>
        <dbReference type="SAM" id="MobiDB-lite"/>
    </source>
</evidence>
<organism evidence="3 4">
    <name type="scientific">Rhodoplanes elegans</name>
    <dbReference type="NCBI Taxonomy" id="29408"/>
    <lineage>
        <taxon>Bacteria</taxon>
        <taxon>Pseudomonadati</taxon>
        <taxon>Pseudomonadota</taxon>
        <taxon>Alphaproteobacteria</taxon>
        <taxon>Hyphomicrobiales</taxon>
        <taxon>Nitrobacteraceae</taxon>
        <taxon>Rhodoplanes</taxon>
    </lineage>
</organism>
<feature type="chain" id="PRO_5016345788" description="DUF3551 domain-containing protein" evidence="2">
    <location>
        <begin position="29"/>
        <end position="99"/>
    </location>
</feature>
<gene>
    <name evidence="3" type="ORF">CH338_24485</name>
</gene>
<comment type="caution">
    <text evidence="3">The sequence shown here is derived from an EMBL/GenBank/DDBJ whole genome shotgun (WGS) entry which is preliminary data.</text>
</comment>
<sequence>MEVAMRAFLVTAGLAAAMVVAGAAASQAQVPSPAGPIYPWCAQYGGAWGGGTNCYFANLWQCQQAISGNGGFCYENPFSWGLNTAPPPRKSRKSRNPAG</sequence>
<feature type="signal peptide" evidence="2">
    <location>
        <begin position="1"/>
        <end position="28"/>
    </location>
</feature>
<dbReference type="EMBL" id="NPEU01000437">
    <property type="protein sequence ID" value="RAI32272.1"/>
    <property type="molecule type" value="Genomic_DNA"/>
</dbReference>
<evidence type="ECO:0000313" key="3">
    <source>
        <dbReference type="EMBL" id="RAI32272.1"/>
    </source>
</evidence>
<keyword evidence="4" id="KW-1185">Reference proteome</keyword>
<feature type="compositionally biased region" description="Basic residues" evidence="1">
    <location>
        <begin position="89"/>
        <end position="99"/>
    </location>
</feature>
<feature type="region of interest" description="Disordered" evidence="1">
    <location>
        <begin position="80"/>
        <end position="99"/>
    </location>
</feature>
<evidence type="ECO:0000313" key="4">
    <source>
        <dbReference type="Proteomes" id="UP000248863"/>
    </source>
</evidence>
<proteinExistence type="predicted"/>
<dbReference type="InterPro" id="IPR021937">
    <property type="entry name" value="DUF3551"/>
</dbReference>